<keyword evidence="4 7" id="KW-0472">Membrane</keyword>
<evidence type="ECO:0000256" key="7">
    <source>
        <dbReference type="SAM" id="Phobius"/>
    </source>
</evidence>
<evidence type="ECO:0000313" key="10">
    <source>
        <dbReference type="Proteomes" id="UP000184356"/>
    </source>
</evidence>
<accession>A0A1L9T6V5</accession>
<dbReference type="VEuPathDB" id="FungiDB:ASPSYDRAFT_93192"/>
<evidence type="ECO:0000256" key="2">
    <source>
        <dbReference type="ARBA" id="ARBA00022692"/>
    </source>
</evidence>
<feature type="transmembrane region" description="Helical" evidence="7">
    <location>
        <begin position="23"/>
        <end position="44"/>
    </location>
</feature>
<evidence type="ECO:0000256" key="5">
    <source>
        <dbReference type="ARBA" id="ARBA00038359"/>
    </source>
</evidence>
<comment type="subcellular location">
    <subcellularLocation>
        <location evidence="1">Membrane</location>
        <topology evidence="1">Multi-pass membrane protein</topology>
    </subcellularLocation>
</comment>
<gene>
    <name evidence="9" type="ORF">ASPSYDRAFT_93192</name>
</gene>
<feature type="transmembrane region" description="Helical" evidence="7">
    <location>
        <begin position="211"/>
        <end position="229"/>
    </location>
</feature>
<dbReference type="GO" id="GO:0016020">
    <property type="term" value="C:membrane"/>
    <property type="evidence" value="ECO:0007669"/>
    <property type="project" value="UniProtKB-SubCell"/>
</dbReference>
<dbReference type="GeneID" id="63768871"/>
<feature type="transmembrane region" description="Helical" evidence="7">
    <location>
        <begin position="132"/>
        <end position="156"/>
    </location>
</feature>
<dbReference type="OrthoDB" id="10017208at2759"/>
<feature type="transmembrane region" description="Helical" evidence="7">
    <location>
        <begin position="176"/>
        <end position="199"/>
    </location>
</feature>
<feature type="transmembrane region" description="Helical" evidence="7">
    <location>
        <begin position="249"/>
        <end position="271"/>
    </location>
</feature>
<dbReference type="Proteomes" id="UP000184356">
    <property type="component" value="Unassembled WGS sequence"/>
</dbReference>
<evidence type="ECO:0000256" key="4">
    <source>
        <dbReference type="ARBA" id="ARBA00023136"/>
    </source>
</evidence>
<evidence type="ECO:0000256" key="3">
    <source>
        <dbReference type="ARBA" id="ARBA00022989"/>
    </source>
</evidence>
<reference evidence="10" key="1">
    <citation type="journal article" date="2017" name="Genome Biol.">
        <title>Comparative genomics reveals high biological diversity and specific adaptations in the industrially and medically important fungal genus Aspergillus.</title>
        <authorList>
            <person name="de Vries R.P."/>
            <person name="Riley R."/>
            <person name="Wiebenga A."/>
            <person name="Aguilar-Osorio G."/>
            <person name="Amillis S."/>
            <person name="Uchima C.A."/>
            <person name="Anderluh G."/>
            <person name="Asadollahi M."/>
            <person name="Askin M."/>
            <person name="Barry K."/>
            <person name="Battaglia E."/>
            <person name="Bayram O."/>
            <person name="Benocci T."/>
            <person name="Braus-Stromeyer S.A."/>
            <person name="Caldana C."/>
            <person name="Canovas D."/>
            <person name="Cerqueira G.C."/>
            <person name="Chen F."/>
            <person name="Chen W."/>
            <person name="Choi C."/>
            <person name="Clum A."/>
            <person name="Dos Santos R.A."/>
            <person name="Damasio A.R."/>
            <person name="Diallinas G."/>
            <person name="Emri T."/>
            <person name="Fekete E."/>
            <person name="Flipphi M."/>
            <person name="Freyberg S."/>
            <person name="Gallo A."/>
            <person name="Gournas C."/>
            <person name="Habgood R."/>
            <person name="Hainaut M."/>
            <person name="Harispe M.L."/>
            <person name="Henrissat B."/>
            <person name="Hilden K.S."/>
            <person name="Hope R."/>
            <person name="Hossain A."/>
            <person name="Karabika E."/>
            <person name="Karaffa L."/>
            <person name="Karanyi Z."/>
            <person name="Krasevec N."/>
            <person name="Kuo A."/>
            <person name="Kusch H."/>
            <person name="LaButti K."/>
            <person name="Lagendijk E.L."/>
            <person name="Lapidus A."/>
            <person name="Levasseur A."/>
            <person name="Lindquist E."/>
            <person name="Lipzen A."/>
            <person name="Logrieco A.F."/>
            <person name="MacCabe A."/>
            <person name="Maekelae M.R."/>
            <person name="Malavazi I."/>
            <person name="Melin P."/>
            <person name="Meyer V."/>
            <person name="Mielnichuk N."/>
            <person name="Miskei M."/>
            <person name="Molnar A.P."/>
            <person name="Mule G."/>
            <person name="Ngan C.Y."/>
            <person name="Orejas M."/>
            <person name="Orosz E."/>
            <person name="Ouedraogo J.P."/>
            <person name="Overkamp K.M."/>
            <person name="Park H.-S."/>
            <person name="Perrone G."/>
            <person name="Piumi F."/>
            <person name="Punt P.J."/>
            <person name="Ram A.F."/>
            <person name="Ramon A."/>
            <person name="Rauscher S."/>
            <person name="Record E."/>
            <person name="Riano-Pachon D.M."/>
            <person name="Robert V."/>
            <person name="Roehrig J."/>
            <person name="Ruller R."/>
            <person name="Salamov A."/>
            <person name="Salih N.S."/>
            <person name="Samson R.A."/>
            <person name="Sandor E."/>
            <person name="Sanguinetti M."/>
            <person name="Schuetze T."/>
            <person name="Sepcic K."/>
            <person name="Shelest E."/>
            <person name="Sherlock G."/>
            <person name="Sophianopoulou V."/>
            <person name="Squina F.M."/>
            <person name="Sun H."/>
            <person name="Susca A."/>
            <person name="Todd R.B."/>
            <person name="Tsang A."/>
            <person name="Unkles S.E."/>
            <person name="van de Wiele N."/>
            <person name="van Rossen-Uffink D."/>
            <person name="Oliveira J.V."/>
            <person name="Vesth T.C."/>
            <person name="Visser J."/>
            <person name="Yu J.-H."/>
            <person name="Zhou M."/>
            <person name="Andersen M.R."/>
            <person name="Archer D.B."/>
            <person name="Baker S.E."/>
            <person name="Benoit I."/>
            <person name="Brakhage A.A."/>
            <person name="Braus G.H."/>
            <person name="Fischer R."/>
            <person name="Frisvad J.C."/>
            <person name="Goldman G.H."/>
            <person name="Houbraken J."/>
            <person name="Oakley B."/>
            <person name="Pocsi I."/>
            <person name="Scazzocchio C."/>
            <person name="Seiboth B."/>
            <person name="vanKuyk P.A."/>
            <person name="Wortman J."/>
            <person name="Dyer P.S."/>
            <person name="Grigoriev I.V."/>
        </authorList>
    </citation>
    <scope>NUCLEOTIDE SEQUENCE [LARGE SCALE GENOMIC DNA]</scope>
    <source>
        <strain evidence="10">CBS 593.65</strain>
    </source>
</reference>
<protein>
    <recommendedName>
        <fullName evidence="8">Rhodopsin domain-containing protein</fullName>
    </recommendedName>
</protein>
<dbReference type="InterPro" id="IPR052337">
    <property type="entry name" value="SAT4-like"/>
</dbReference>
<dbReference type="InterPro" id="IPR049326">
    <property type="entry name" value="Rhodopsin_dom_fungi"/>
</dbReference>
<dbReference type="Pfam" id="PF20684">
    <property type="entry name" value="Fung_rhodopsin"/>
    <property type="match status" value="1"/>
</dbReference>
<feature type="region of interest" description="Disordered" evidence="6">
    <location>
        <begin position="328"/>
        <end position="377"/>
    </location>
</feature>
<dbReference type="EMBL" id="KV878593">
    <property type="protein sequence ID" value="OJJ55180.1"/>
    <property type="molecule type" value="Genomic_DNA"/>
</dbReference>
<name>A0A1L9T6V5_9EURO</name>
<keyword evidence="10" id="KW-1185">Reference proteome</keyword>
<evidence type="ECO:0000313" key="9">
    <source>
        <dbReference type="EMBL" id="OJJ55180.1"/>
    </source>
</evidence>
<organism evidence="9 10">
    <name type="scientific">Aspergillus sydowii CBS 593.65</name>
    <dbReference type="NCBI Taxonomy" id="1036612"/>
    <lineage>
        <taxon>Eukaryota</taxon>
        <taxon>Fungi</taxon>
        <taxon>Dikarya</taxon>
        <taxon>Ascomycota</taxon>
        <taxon>Pezizomycotina</taxon>
        <taxon>Eurotiomycetes</taxon>
        <taxon>Eurotiomycetidae</taxon>
        <taxon>Eurotiales</taxon>
        <taxon>Aspergillaceae</taxon>
        <taxon>Aspergillus</taxon>
        <taxon>Aspergillus subgen. Nidulantes</taxon>
    </lineage>
</organism>
<evidence type="ECO:0000259" key="8">
    <source>
        <dbReference type="Pfam" id="PF20684"/>
    </source>
</evidence>
<keyword evidence="2 7" id="KW-0812">Transmembrane</keyword>
<dbReference type="AlphaFoldDB" id="A0A1L9T6V5"/>
<dbReference type="PANTHER" id="PTHR33048:SF47">
    <property type="entry name" value="INTEGRAL MEMBRANE PROTEIN-RELATED"/>
    <property type="match status" value="1"/>
</dbReference>
<feature type="transmembrane region" description="Helical" evidence="7">
    <location>
        <begin position="56"/>
        <end position="77"/>
    </location>
</feature>
<dbReference type="PANTHER" id="PTHR33048">
    <property type="entry name" value="PTH11-LIKE INTEGRAL MEMBRANE PROTEIN (AFU_ORTHOLOGUE AFUA_5G11245)"/>
    <property type="match status" value="1"/>
</dbReference>
<keyword evidence="3 7" id="KW-1133">Transmembrane helix</keyword>
<proteinExistence type="inferred from homology"/>
<feature type="transmembrane region" description="Helical" evidence="7">
    <location>
        <begin position="97"/>
        <end position="120"/>
    </location>
</feature>
<comment type="similarity">
    <text evidence="5">Belongs to the SAT4 family.</text>
</comment>
<dbReference type="RefSeq" id="XP_040698986.1">
    <property type="nucleotide sequence ID" value="XM_040852798.1"/>
</dbReference>
<evidence type="ECO:0000256" key="6">
    <source>
        <dbReference type="SAM" id="MobiDB-lite"/>
    </source>
</evidence>
<evidence type="ECO:0000256" key="1">
    <source>
        <dbReference type="ARBA" id="ARBA00004141"/>
    </source>
</evidence>
<sequence length="377" mass="41587">MSLTPEEIAYYQANASDDLRPNQIAACTCGIAFAVSAVVARMISRRRSRVKLGWDDYAVCVALMGQLTYACLMALNVANGEGLHIIFVKDQRLFAQVYVAAIICYSITIMLTKISVLLFYHRIFPIKWLTVVSYAVGVLVIAYNLAVIFVAAFQCIPLSTLWTGKPGRCINATPPFFALAIVNVVTDFAILALPIQPVLGLKMRTRRKIQVLSIFLLGGIVCIFGVIRSVALSTMKSTDLSYNTVYSGIWSYTEISVGIVAACMPTLRPLFKSRRDESKYAGDSTYGSSRPFARWKSSLARSSASKGTDEGDIPLTGTGRSHYMYASDIKAGQVEDTQTPIDPETRRPRRQARGNNYKFPPPVRPSPIIKQTVIPQL</sequence>
<feature type="domain" description="Rhodopsin" evidence="8">
    <location>
        <begin position="40"/>
        <end position="272"/>
    </location>
</feature>